<organism evidence="1 2">
    <name type="scientific">Meloidogyne enterolobii</name>
    <name type="common">Root-knot nematode worm</name>
    <name type="synonym">Meloidogyne mayaguensis</name>
    <dbReference type="NCBI Taxonomy" id="390850"/>
    <lineage>
        <taxon>Eukaryota</taxon>
        <taxon>Metazoa</taxon>
        <taxon>Ecdysozoa</taxon>
        <taxon>Nematoda</taxon>
        <taxon>Chromadorea</taxon>
        <taxon>Rhabditida</taxon>
        <taxon>Tylenchina</taxon>
        <taxon>Tylenchomorpha</taxon>
        <taxon>Tylenchoidea</taxon>
        <taxon>Meloidogynidae</taxon>
        <taxon>Meloidogyninae</taxon>
        <taxon>Meloidogyne</taxon>
    </lineage>
</organism>
<evidence type="ECO:0000313" key="2">
    <source>
        <dbReference type="Proteomes" id="UP001497535"/>
    </source>
</evidence>
<evidence type="ECO:0000313" key="1">
    <source>
        <dbReference type="EMBL" id="CAK5091246.1"/>
    </source>
</evidence>
<sequence>MEKIMGVKYANECFKLNGLVNKNEKVLEVKNILNKMENKYLILSKIYQKKLGKF</sequence>
<dbReference type="Proteomes" id="UP001497535">
    <property type="component" value="Unassembled WGS sequence"/>
</dbReference>
<reference evidence="1" key="1">
    <citation type="submission" date="2023-11" db="EMBL/GenBank/DDBJ databases">
        <authorList>
            <person name="Poullet M."/>
        </authorList>
    </citation>
    <scope>NUCLEOTIDE SEQUENCE</scope>
    <source>
        <strain evidence="1">E1834</strain>
    </source>
</reference>
<name>A0ACB1ALN7_MELEN</name>
<comment type="caution">
    <text evidence="1">The sequence shown here is derived from an EMBL/GenBank/DDBJ whole genome shotgun (WGS) entry which is preliminary data.</text>
</comment>
<keyword evidence="2" id="KW-1185">Reference proteome</keyword>
<dbReference type="EMBL" id="CAVMJV010000087">
    <property type="protein sequence ID" value="CAK5091246.1"/>
    <property type="molecule type" value="Genomic_DNA"/>
</dbReference>
<accession>A0ACB1ALN7</accession>
<protein>
    <submittedName>
        <fullName evidence="1">Uncharacterized protein</fullName>
    </submittedName>
</protein>
<gene>
    <name evidence="1" type="ORF">MENTE1834_LOCUS39077</name>
</gene>
<proteinExistence type="predicted"/>